<organism evidence="2 3">
    <name type="scientific">Pinibacter aurantiacus</name>
    <dbReference type="NCBI Taxonomy" id="2851599"/>
    <lineage>
        <taxon>Bacteria</taxon>
        <taxon>Pseudomonadati</taxon>
        <taxon>Bacteroidota</taxon>
        <taxon>Chitinophagia</taxon>
        <taxon>Chitinophagales</taxon>
        <taxon>Chitinophagaceae</taxon>
        <taxon>Pinibacter</taxon>
    </lineage>
</organism>
<dbReference type="RefSeq" id="WP_217792769.1">
    <property type="nucleotide sequence ID" value="NZ_JAHSPG010000013.1"/>
</dbReference>
<feature type="transmembrane region" description="Helical" evidence="1">
    <location>
        <begin position="37"/>
        <end position="55"/>
    </location>
</feature>
<dbReference type="Proteomes" id="UP000812270">
    <property type="component" value="Unassembled WGS sequence"/>
</dbReference>
<keyword evidence="1" id="KW-0812">Transmembrane</keyword>
<dbReference type="InterPro" id="IPR026444">
    <property type="entry name" value="Secre_tail"/>
</dbReference>
<keyword evidence="1" id="KW-1133">Transmembrane helix</keyword>
<proteinExistence type="predicted"/>
<keyword evidence="1" id="KW-0472">Membrane</keyword>
<evidence type="ECO:0000313" key="2">
    <source>
        <dbReference type="EMBL" id="MBV4358975.1"/>
    </source>
</evidence>
<gene>
    <name evidence="2" type="ORF">KTO63_17540</name>
</gene>
<comment type="caution">
    <text evidence="2">The sequence shown here is derived from an EMBL/GenBank/DDBJ whole genome shotgun (WGS) entry which is preliminary data.</text>
</comment>
<reference evidence="2" key="1">
    <citation type="submission" date="2021-06" db="EMBL/GenBank/DDBJ databases">
        <authorList>
            <person name="Huq M.A."/>
        </authorList>
    </citation>
    <scope>NUCLEOTIDE SEQUENCE</scope>
    <source>
        <strain evidence="2">MAH-26</strain>
    </source>
</reference>
<name>A0A9E2SF51_9BACT</name>
<accession>A0A9E2SF51</accession>
<evidence type="ECO:0000313" key="3">
    <source>
        <dbReference type="Proteomes" id="UP000812270"/>
    </source>
</evidence>
<evidence type="ECO:0000256" key="1">
    <source>
        <dbReference type="SAM" id="Phobius"/>
    </source>
</evidence>
<sequence length="524" mass="57915">MKSMQREESRYSDQDCILKLPYVAFFKRLKTLGRKKIVLLQIFAFTLLCPSFLFAQTAGDYRSVTSGNWLDPASWELLEEAPGIWSPATEPPNLETPSITIRSGHTITADLPANGNNIMVEQNGRLIIAVAPNTNLFQFSGNNINYGDITWIDGVIGFTSAAVSITNHGYFNVDDMQGNANMISHGTFTNASDGTFSVTTSSDLIVNSDFFNHGTFIGTGSVTFNNKFQNGGVISPAGPDKVGTLRIESSSTLLAAGSIINLDIIDNSGEGVGNDLLFLNTASSFNLGNTVLHVNDHSTAPVMRYTLIRTNDYSNNFFGQFSSYDIPQAYSAPHIDPTNVWIDKLMTTLPIKWGDFSVVPNNNQVRLYWTTLQETNTAYFEVERSSDGSNFVPIGRVVANGNSSATSYYNFYDNNKLSLPIYYYRLKQVDVDGLYTYSKIRSFKKSQVDEQVRILNNAVVDNLKIVAEKNIKAVIVDMNGRVVMSLNLTPGLHQINLSNLPSGVYNAGFSNQEGHLIVKRFVKM</sequence>
<dbReference type="EMBL" id="JAHSPG010000013">
    <property type="protein sequence ID" value="MBV4358975.1"/>
    <property type="molecule type" value="Genomic_DNA"/>
</dbReference>
<dbReference type="NCBIfam" id="TIGR04183">
    <property type="entry name" value="Por_Secre_tail"/>
    <property type="match status" value="1"/>
</dbReference>
<keyword evidence="3" id="KW-1185">Reference proteome</keyword>
<dbReference type="AlphaFoldDB" id="A0A9E2SF51"/>
<protein>
    <submittedName>
        <fullName evidence="2">T9SS type A sorting domain-containing protein</fullName>
    </submittedName>
</protein>